<dbReference type="AlphaFoldDB" id="A0A0M3HP18"/>
<dbReference type="Proteomes" id="UP000036681">
    <property type="component" value="Unplaced"/>
</dbReference>
<name>A0A0M3HP18_ASCLU</name>
<evidence type="ECO:0000313" key="1">
    <source>
        <dbReference type="Proteomes" id="UP000036681"/>
    </source>
</evidence>
<reference evidence="2" key="1">
    <citation type="submission" date="2017-02" db="UniProtKB">
        <authorList>
            <consortium name="WormBaseParasite"/>
        </authorList>
    </citation>
    <scope>IDENTIFICATION</scope>
</reference>
<accession>A0A0M3HP18</accession>
<keyword evidence="1" id="KW-1185">Reference proteome</keyword>
<evidence type="ECO:0000313" key="2">
    <source>
        <dbReference type="WBParaSite" id="ALUE_0000355001-mRNA-1"/>
    </source>
</evidence>
<protein>
    <submittedName>
        <fullName evidence="2">Uncharacterized protein</fullName>
    </submittedName>
</protein>
<proteinExistence type="predicted"/>
<sequence length="101" mass="11362">MKAAMLSMKTSVYEATRRRTHVCDALRIDAYITCGVHSAALAGELCAANIDHIWLLNMIYLLQQLIKKEPLLLKRPTAHATTTTSTNFARCASPYWLVKRV</sequence>
<organism evidence="1 2">
    <name type="scientific">Ascaris lumbricoides</name>
    <name type="common">Giant roundworm</name>
    <dbReference type="NCBI Taxonomy" id="6252"/>
    <lineage>
        <taxon>Eukaryota</taxon>
        <taxon>Metazoa</taxon>
        <taxon>Ecdysozoa</taxon>
        <taxon>Nematoda</taxon>
        <taxon>Chromadorea</taxon>
        <taxon>Rhabditida</taxon>
        <taxon>Spirurina</taxon>
        <taxon>Ascaridomorpha</taxon>
        <taxon>Ascaridoidea</taxon>
        <taxon>Ascarididae</taxon>
        <taxon>Ascaris</taxon>
    </lineage>
</organism>
<dbReference type="WBParaSite" id="ALUE_0000355001-mRNA-1">
    <property type="protein sequence ID" value="ALUE_0000355001-mRNA-1"/>
    <property type="gene ID" value="ALUE_0000355001"/>
</dbReference>